<evidence type="ECO:0000256" key="1">
    <source>
        <dbReference type="SAM" id="Coils"/>
    </source>
</evidence>
<proteinExistence type="predicted"/>
<reference evidence="2 3" key="1">
    <citation type="journal article" date="2016" name="Nat. Commun.">
        <title>Thousands of microbial genomes shed light on interconnected biogeochemical processes in an aquifer system.</title>
        <authorList>
            <person name="Anantharaman K."/>
            <person name="Brown C.T."/>
            <person name="Hug L.A."/>
            <person name="Sharon I."/>
            <person name="Castelle C.J."/>
            <person name="Probst A.J."/>
            <person name="Thomas B.C."/>
            <person name="Singh A."/>
            <person name="Wilkins M.J."/>
            <person name="Karaoz U."/>
            <person name="Brodie E.L."/>
            <person name="Williams K.H."/>
            <person name="Hubbard S.S."/>
            <person name="Banfield J.F."/>
        </authorList>
    </citation>
    <scope>NUCLEOTIDE SEQUENCE [LARGE SCALE GENOMIC DNA]</scope>
</reference>
<feature type="coiled-coil region" evidence="1">
    <location>
        <begin position="49"/>
        <end position="79"/>
    </location>
</feature>
<evidence type="ECO:0000313" key="3">
    <source>
        <dbReference type="Proteomes" id="UP000177040"/>
    </source>
</evidence>
<name>A0A1F6N4I6_9BACT</name>
<accession>A0A1F6N4I6</accession>
<dbReference type="EMBL" id="MFQH01000002">
    <property type="protein sequence ID" value="OGH78792.1"/>
    <property type="molecule type" value="Genomic_DNA"/>
</dbReference>
<dbReference type="AlphaFoldDB" id="A0A1F6N4I6"/>
<organism evidence="2 3">
    <name type="scientific">Candidatus Magasanikbacteria bacterium RIFCSPLOWO2_01_FULL_40_15</name>
    <dbReference type="NCBI Taxonomy" id="1798686"/>
    <lineage>
        <taxon>Bacteria</taxon>
        <taxon>Candidatus Magasanikiibacteriota</taxon>
    </lineage>
</organism>
<dbReference type="Proteomes" id="UP000177040">
    <property type="component" value="Unassembled WGS sequence"/>
</dbReference>
<evidence type="ECO:0000313" key="2">
    <source>
        <dbReference type="EMBL" id="OGH78792.1"/>
    </source>
</evidence>
<gene>
    <name evidence="2" type="ORF">A2983_00415</name>
</gene>
<keyword evidence="1" id="KW-0175">Coiled coil</keyword>
<comment type="caution">
    <text evidence="2">The sequence shown here is derived from an EMBL/GenBank/DDBJ whole genome shotgun (WGS) entry which is preliminary data.</text>
</comment>
<sequence>MSDMSEKENPSRPKSAQELIAEALRAKGMETKAVKARSDEEVVERILTTNEEEEELSALLQEINNLDKDIDELEKFQEEQPDFFLDDSEIARQLVNKREQVSHLRRVLESSVSDQNELEGVNSAVVREVVSSEKIIAQELEKVAKIGGDIDAIIKSLRNYDDIKINNRADGGRDVQFSVKNQRYQTEIFSYIASSFSKIHDGLLLFDQGTILKPKAKEILAKKMIGELEKLVETSIAEIRKNIPDFDDVSAEQQKFANDITQKKQAIGFAKEGHSYEILRGINYLDPNDVEIQDNTRENSFEERREHGAKLTWDIKAEVKDVRAFVEELEKIKEIKGVIFGVGEKGKKKDALKKIRGKYDHLYRDIQVRVSRDLESDEELRQFSDKLKKEQLDELHKSMGWIGGESFKPAWDLDAVADPDQFIDDLITEQEQRIAKGEKIIDYVNTFYRRIDKTQGDSIKRKLVAVRFAQELQNNLDKFKADDSEKTT</sequence>
<protein>
    <submittedName>
        <fullName evidence="2">Uncharacterized protein</fullName>
    </submittedName>
</protein>